<comment type="catalytic activity">
    <reaction evidence="15">
        <text>2 L-cysteine = S-sulfanyl-L-cysteine + L-alanine</text>
        <dbReference type="Rhea" id="RHEA:78543"/>
        <dbReference type="ChEBI" id="CHEBI:35235"/>
        <dbReference type="ChEBI" id="CHEBI:57972"/>
        <dbReference type="ChEBI" id="CHEBI:58591"/>
    </reaction>
    <physiologicalReaction direction="left-to-right" evidence="15">
        <dbReference type="Rhea" id="RHEA:78544"/>
    </physiologicalReaction>
</comment>
<evidence type="ECO:0000256" key="16">
    <source>
        <dbReference type="ARBA" id="ARBA00047731"/>
    </source>
</evidence>
<feature type="compositionally biased region" description="Low complexity" evidence="19">
    <location>
        <begin position="553"/>
        <end position="576"/>
    </location>
</feature>
<comment type="function">
    <text evidence="13">In addition to its role as an aminoacyl-tRNA synthetase, has also cysteine persulfide synthase activity. Produces reactive persulfide species such as cysteine persulfide (CysSSH) from substrate cysteine and mediate direct incorporation of CysSSH into proteins during translations, resulting in protein persulfides and polysulfides. CysSSHs behave as potent antioxidants and cellular protectants.</text>
</comment>
<dbReference type="Proteomes" id="UP001044222">
    <property type="component" value="Unassembled WGS sequence"/>
</dbReference>
<dbReference type="InterPro" id="IPR014729">
    <property type="entry name" value="Rossmann-like_a/b/a_fold"/>
</dbReference>
<comment type="catalytic activity">
    <reaction evidence="16">
        <text>S-sulfanyl-L-cysteine + L-cysteine = S-disulfanyl-L-cysteine + L-alanine</text>
        <dbReference type="Rhea" id="RHEA:78627"/>
        <dbReference type="ChEBI" id="CHEBI:35235"/>
        <dbReference type="ChEBI" id="CHEBI:57972"/>
        <dbReference type="ChEBI" id="CHEBI:58591"/>
        <dbReference type="ChEBI" id="CHEBI:229465"/>
    </reaction>
    <physiologicalReaction direction="left-to-right" evidence="16">
        <dbReference type="Rhea" id="RHEA:78628"/>
    </physiologicalReaction>
</comment>
<feature type="compositionally biased region" description="Low complexity" evidence="19">
    <location>
        <begin position="521"/>
        <end position="531"/>
    </location>
</feature>
<dbReference type="Gene3D" id="1.20.120.1910">
    <property type="entry name" value="Cysteine-tRNA ligase, C-terminal anti-codon recognition domain"/>
    <property type="match status" value="1"/>
</dbReference>
<evidence type="ECO:0000256" key="13">
    <source>
        <dbReference type="ARBA" id="ARBA00045476"/>
    </source>
</evidence>
<protein>
    <recommendedName>
        <fullName evidence="3">cysteine--tRNA ligase</fullName>
        <ecNumber evidence="3">6.1.1.16</ecNumber>
    </recommendedName>
    <alternativeName>
        <fullName evidence="11">Cysteinyl-tRNA synthetase</fullName>
    </alternativeName>
</protein>
<dbReference type="GO" id="GO:0046872">
    <property type="term" value="F:metal ion binding"/>
    <property type="evidence" value="ECO:0007669"/>
    <property type="project" value="UniProtKB-KW"/>
</dbReference>
<feature type="domain" description="tRNA synthetases class I catalytic" evidence="20">
    <location>
        <begin position="86"/>
        <end position="381"/>
    </location>
</feature>
<name>A0A9D3MU85_ANGAN</name>
<dbReference type="GO" id="GO:0005524">
    <property type="term" value="F:ATP binding"/>
    <property type="evidence" value="ECO:0007669"/>
    <property type="project" value="UniProtKB-KW"/>
</dbReference>
<evidence type="ECO:0000256" key="4">
    <source>
        <dbReference type="ARBA" id="ARBA00022598"/>
    </source>
</evidence>
<dbReference type="InterPro" id="IPR024909">
    <property type="entry name" value="Cys-tRNA/MSH_ligase"/>
</dbReference>
<keyword evidence="4" id="KW-0436">Ligase</keyword>
<reference evidence="21" key="1">
    <citation type="submission" date="2021-01" db="EMBL/GenBank/DDBJ databases">
        <title>A chromosome-scale assembly of European eel, Anguilla anguilla.</title>
        <authorList>
            <person name="Henkel C."/>
            <person name="Jong-Raadsen S.A."/>
            <person name="Dufour S."/>
            <person name="Weltzien F.-A."/>
            <person name="Palstra A.P."/>
            <person name="Pelster B."/>
            <person name="Spaink H.P."/>
            <person name="Van Den Thillart G.E."/>
            <person name="Jansen H."/>
            <person name="Zahm M."/>
            <person name="Klopp C."/>
            <person name="Cedric C."/>
            <person name="Louis A."/>
            <person name="Berthelot C."/>
            <person name="Parey E."/>
            <person name="Roest Crollius H."/>
            <person name="Montfort J."/>
            <person name="Robinson-Rechavi M."/>
            <person name="Bucao C."/>
            <person name="Bouchez O."/>
            <person name="Gislard M."/>
            <person name="Lluch J."/>
            <person name="Milhes M."/>
            <person name="Lampietro C."/>
            <person name="Lopez Roques C."/>
            <person name="Donnadieu C."/>
            <person name="Braasch I."/>
            <person name="Desvignes T."/>
            <person name="Postlethwait J."/>
            <person name="Bobe J."/>
            <person name="Guiguen Y."/>
            <person name="Dirks R."/>
        </authorList>
    </citation>
    <scope>NUCLEOTIDE SEQUENCE</scope>
    <source>
        <strain evidence="21">Tag_6206</strain>
        <tissue evidence="21">Liver</tissue>
    </source>
</reference>
<evidence type="ECO:0000259" key="20">
    <source>
        <dbReference type="Pfam" id="PF01406"/>
    </source>
</evidence>
<dbReference type="PANTHER" id="PTHR10890:SF27">
    <property type="entry name" value="CYSTEINE--TRNA LIGASE, MITOCHONDRIAL-RELATED"/>
    <property type="match status" value="1"/>
</dbReference>
<keyword evidence="8" id="KW-0067">ATP-binding</keyword>
<comment type="cofactor">
    <cofactor evidence="1">
        <name>Zn(2+)</name>
        <dbReference type="ChEBI" id="CHEBI:29105"/>
    </cofactor>
</comment>
<comment type="catalytic activity">
    <reaction evidence="18">
        <text>tRNA(Cys) + L-cysteine + ATP = L-cysteinyl-tRNA(Cys) + AMP + diphosphate</text>
        <dbReference type="Rhea" id="RHEA:17773"/>
        <dbReference type="Rhea" id="RHEA-COMP:9661"/>
        <dbReference type="Rhea" id="RHEA-COMP:9679"/>
        <dbReference type="ChEBI" id="CHEBI:30616"/>
        <dbReference type="ChEBI" id="CHEBI:33019"/>
        <dbReference type="ChEBI" id="CHEBI:35235"/>
        <dbReference type="ChEBI" id="CHEBI:78442"/>
        <dbReference type="ChEBI" id="CHEBI:78517"/>
        <dbReference type="ChEBI" id="CHEBI:456215"/>
        <dbReference type="EC" id="6.1.1.16"/>
    </reaction>
    <physiologicalReaction direction="right-to-left" evidence="18">
        <dbReference type="Rhea" id="RHEA:17775"/>
    </physiologicalReaction>
</comment>
<comment type="function">
    <text evidence="12">Mitochondrial cysteine-specific aminoacyl-tRNA synthetase that catalyzes the ATP-dependent ligation of cysteine to tRNA(Cys).</text>
</comment>
<dbReference type="GO" id="GO:0004817">
    <property type="term" value="F:cysteine-tRNA ligase activity"/>
    <property type="evidence" value="ECO:0007669"/>
    <property type="project" value="UniProtKB-EC"/>
</dbReference>
<evidence type="ECO:0000256" key="17">
    <source>
        <dbReference type="ARBA" id="ARBA00048609"/>
    </source>
</evidence>
<evidence type="ECO:0000256" key="15">
    <source>
        <dbReference type="ARBA" id="ARBA00047548"/>
    </source>
</evidence>
<dbReference type="HAMAP" id="MF_00041">
    <property type="entry name" value="Cys_tRNA_synth"/>
    <property type="match status" value="1"/>
</dbReference>
<evidence type="ECO:0000256" key="11">
    <source>
        <dbReference type="ARBA" id="ARBA00031499"/>
    </source>
</evidence>
<evidence type="ECO:0000256" key="12">
    <source>
        <dbReference type="ARBA" id="ARBA00043868"/>
    </source>
</evidence>
<evidence type="ECO:0000256" key="3">
    <source>
        <dbReference type="ARBA" id="ARBA00012832"/>
    </source>
</evidence>
<dbReference type="AlphaFoldDB" id="A0A9D3MU85"/>
<sequence>MYNIKMFRLQNVASRVIRLHDARLLQRNQCGVGYCFSGRNRIALNTQFAISFCTRDENKWKIPKGFDTGLKTYNSLTKRKEPLVLAKEGMATWYSCGPTVYDHAHLGHACSYVRFDIIQRILAGVFGINVISVMVITDIDDKIIKRSLQENISPTVLAQMYEEEFKNDMLALKVRPPSVYMRVTENIPQIIAFIQGIIRNGHAYATNKGNVYFDIRSIGNRYGKLRSTGETAGEAGDIDKKDPRDFALWKGAKPGEPLWESPWGPGRPGWHIECSTIASSVFGSQLDIHTGGIDLAFPHHENEIAQCEAYHQCGQWGNYFLHSGHLHLKGSVEKMSKSLKNYITIKDFLQLYSANEFRMFCLLANYRSAIDYSEASMNEARSTLASISAFSHDAEAYMKGQLTCQAVEEAVLWERLAATQASVQAALADDFDTPRAVDAIRSLVHHGNCQLQAVTKGDSSSRSPAVFGAILSYIRGFLDNLGVGLLDTEVRAAADASGTLENVVEQLARFRAEVRAFALSRTTPPRGTGPAPAAPPGPPAPAEGLRRPPQRPGPAGHPHQGQGHQLHLGDNQAEGWAGEGRRRGVESQGDSSETEPANGGKRARPRSRDLSRQAAPKPSC</sequence>
<dbReference type="InterPro" id="IPR009080">
    <property type="entry name" value="tRNAsynth_Ia_anticodon-bd"/>
</dbReference>
<comment type="similarity">
    <text evidence="2">Belongs to the class-I aminoacyl-tRNA synthetase family.</text>
</comment>
<dbReference type="GO" id="GO:0006423">
    <property type="term" value="P:cysteinyl-tRNA aminoacylation"/>
    <property type="evidence" value="ECO:0007669"/>
    <property type="project" value="InterPro"/>
</dbReference>
<evidence type="ECO:0000256" key="19">
    <source>
        <dbReference type="SAM" id="MobiDB-lite"/>
    </source>
</evidence>
<proteinExistence type="inferred from homology"/>
<dbReference type="PANTHER" id="PTHR10890">
    <property type="entry name" value="CYSTEINYL-TRNA SYNTHETASE"/>
    <property type="match status" value="1"/>
</dbReference>
<dbReference type="GO" id="GO:0005737">
    <property type="term" value="C:cytoplasm"/>
    <property type="evidence" value="ECO:0007669"/>
    <property type="project" value="TreeGrafter"/>
</dbReference>
<dbReference type="CDD" id="cd00672">
    <property type="entry name" value="CysRS_core"/>
    <property type="match status" value="1"/>
</dbReference>
<evidence type="ECO:0000256" key="10">
    <source>
        <dbReference type="ARBA" id="ARBA00023146"/>
    </source>
</evidence>
<organism evidence="21 22">
    <name type="scientific">Anguilla anguilla</name>
    <name type="common">European freshwater eel</name>
    <name type="synonym">Muraena anguilla</name>
    <dbReference type="NCBI Taxonomy" id="7936"/>
    <lineage>
        <taxon>Eukaryota</taxon>
        <taxon>Metazoa</taxon>
        <taxon>Chordata</taxon>
        <taxon>Craniata</taxon>
        <taxon>Vertebrata</taxon>
        <taxon>Euteleostomi</taxon>
        <taxon>Actinopterygii</taxon>
        <taxon>Neopterygii</taxon>
        <taxon>Teleostei</taxon>
        <taxon>Anguilliformes</taxon>
        <taxon>Anguillidae</taxon>
        <taxon>Anguilla</taxon>
    </lineage>
</organism>
<keyword evidence="10" id="KW-0030">Aminoacyl-tRNA synthetase</keyword>
<evidence type="ECO:0000256" key="5">
    <source>
        <dbReference type="ARBA" id="ARBA00022723"/>
    </source>
</evidence>
<dbReference type="SUPFAM" id="SSF52374">
    <property type="entry name" value="Nucleotidylyl transferase"/>
    <property type="match status" value="1"/>
</dbReference>
<keyword evidence="22" id="KW-1185">Reference proteome</keyword>
<dbReference type="SUPFAM" id="SSF47323">
    <property type="entry name" value="Anticodon-binding domain of a subclass of class I aminoacyl-tRNA synthetases"/>
    <property type="match status" value="1"/>
</dbReference>
<gene>
    <name evidence="21" type="ORF">ANANG_G00067670</name>
</gene>
<evidence type="ECO:0000313" key="22">
    <source>
        <dbReference type="Proteomes" id="UP001044222"/>
    </source>
</evidence>
<evidence type="ECO:0000313" key="21">
    <source>
        <dbReference type="EMBL" id="KAG5852923.1"/>
    </source>
</evidence>
<feature type="region of interest" description="Disordered" evidence="19">
    <location>
        <begin position="520"/>
        <end position="620"/>
    </location>
</feature>
<dbReference type="NCBIfam" id="TIGR00435">
    <property type="entry name" value="cysS"/>
    <property type="match status" value="1"/>
</dbReference>
<evidence type="ECO:0000256" key="9">
    <source>
        <dbReference type="ARBA" id="ARBA00022917"/>
    </source>
</evidence>
<dbReference type="InterPro" id="IPR015803">
    <property type="entry name" value="Cys-tRNA-ligase"/>
</dbReference>
<evidence type="ECO:0000256" key="7">
    <source>
        <dbReference type="ARBA" id="ARBA00022833"/>
    </source>
</evidence>
<evidence type="ECO:0000256" key="18">
    <source>
        <dbReference type="ARBA" id="ARBA00049046"/>
    </source>
</evidence>
<feature type="compositionally biased region" description="Pro residues" evidence="19">
    <location>
        <begin position="532"/>
        <end position="541"/>
    </location>
</feature>
<comment type="caution">
    <text evidence="21">The sequence shown here is derived from an EMBL/GenBank/DDBJ whole genome shotgun (WGS) entry which is preliminary data.</text>
</comment>
<evidence type="ECO:0000256" key="6">
    <source>
        <dbReference type="ARBA" id="ARBA00022741"/>
    </source>
</evidence>
<dbReference type="FunFam" id="3.40.50.620:FF:000027">
    <property type="entry name" value="Cysteine--tRNA ligase, cytoplasmic"/>
    <property type="match status" value="1"/>
</dbReference>
<dbReference type="PRINTS" id="PR00983">
    <property type="entry name" value="TRNASYNTHCYS"/>
</dbReference>
<dbReference type="Pfam" id="PF01406">
    <property type="entry name" value="tRNA-synt_1e"/>
    <property type="match status" value="1"/>
</dbReference>
<dbReference type="Gene3D" id="3.40.50.620">
    <property type="entry name" value="HUPs"/>
    <property type="match status" value="1"/>
</dbReference>
<keyword evidence="9" id="KW-0648">Protein biosynthesis</keyword>
<accession>A0A9D3MU85</accession>
<keyword evidence="5" id="KW-0479">Metal-binding</keyword>
<evidence type="ECO:0000256" key="8">
    <source>
        <dbReference type="ARBA" id="ARBA00022840"/>
    </source>
</evidence>
<comment type="catalytic activity">
    <reaction evidence="17">
        <text>S-sulfanyl-L-cysteine + tRNA(Cys) + ATP = (S)-sulfanyl-L-cysteinyl-tRNA(Cys) + AMP + diphosphate</text>
        <dbReference type="Rhea" id="RHEA:78647"/>
        <dbReference type="Rhea" id="RHEA-COMP:9661"/>
        <dbReference type="Rhea" id="RHEA-COMP:19119"/>
        <dbReference type="ChEBI" id="CHEBI:30616"/>
        <dbReference type="ChEBI" id="CHEBI:33019"/>
        <dbReference type="ChEBI" id="CHEBI:58591"/>
        <dbReference type="ChEBI" id="CHEBI:78442"/>
        <dbReference type="ChEBI" id="CHEBI:229520"/>
        <dbReference type="ChEBI" id="CHEBI:456215"/>
    </reaction>
    <physiologicalReaction direction="left-to-right" evidence="17">
        <dbReference type="Rhea" id="RHEA:78648"/>
    </physiologicalReaction>
</comment>
<dbReference type="EC" id="6.1.1.16" evidence="3"/>
<evidence type="ECO:0000256" key="14">
    <source>
        <dbReference type="ARBA" id="ARBA00047499"/>
    </source>
</evidence>
<evidence type="ECO:0000256" key="2">
    <source>
        <dbReference type="ARBA" id="ARBA00005594"/>
    </source>
</evidence>
<keyword evidence="7" id="KW-0862">Zinc</keyword>
<comment type="catalytic activity">
    <reaction evidence="14">
        <text>S-disulfanyl-L-cysteine + tRNA(Cys) + ATP = (S)-disulfanyl-L-cysteinyl-tRNA(Cys) + AMP + diphosphate</text>
        <dbReference type="Rhea" id="RHEA:78651"/>
        <dbReference type="Rhea" id="RHEA-COMP:9661"/>
        <dbReference type="Rhea" id="RHEA-COMP:19120"/>
        <dbReference type="ChEBI" id="CHEBI:30616"/>
        <dbReference type="ChEBI" id="CHEBI:33019"/>
        <dbReference type="ChEBI" id="CHEBI:78442"/>
        <dbReference type="ChEBI" id="CHEBI:229465"/>
        <dbReference type="ChEBI" id="CHEBI:229521"/>
        <dbReference type="ChEBI" id="CHEBI:456215"/>
    </reaction>
    <physiologicalReaction direction="left-to-right" evidence="14">
        <dbReference type="Rhea" id="RHEA:78652"/>
    </physiologicalReaction>
</comment>
<keyword evidence="6" id="KW-0547">Nucleotide-binding</keyword>
<dbReference type="EMBL" id="JAFIRN010000003">
    <property type="protein sequence ID" value="KAG5852923.1"/>
    <property type="molecule type" value="Genomic_DNA"/>
</dbReference>
<evidence type="ECO:0000256" key="1">
    <source>
        <dbReference type="ARBA" id="ARBA00001947"/>
    </source>
</evidence>
<dbReference type="InterPro" id="IPR032678">
    <property type="entry name" value="tRNA-synt_1_cat_dom"/>
</dbReference>